<protein>
    <submittedName>
        <fullName evidence="1">Uncharacterized protein</fullName>
    </submittedName>
</protein>
<dbReference type="AlphaFoldDB" id="A0A917REV6"/>
<name>A0A917REV6_9ACTN</name>
<proteinExistence type="predicted"/>
<dbReference type="Proteomes" id="UP000645217">
    <property type="component" value="Unassembled WGS sequence"/>
</dbReference>
<dbReference type="RefSeq" id="WP_189165574.1">
    <property type="nucleotide sequence ID" value="NZ_BMNT01000030.1"/>
</dbReference>
<gene>
    <name evidence="1" type="ORF">GCM10007964_51130</name>
</gene>
<accession>A0A917REV6</accession>
<evidence type="ECO:0000313" key="1">
    <source>
        <dbReference type="EMBL" id="GGL02838.1"/>
    </source>
</evidence>
<dbReference type="EMBL" id="BMNT01000030">
    <property type="protein sequence ID" value="GGL02838.1"/>
    <property type="molecule type" value="Genomic_DNA"/>
</dbReference>
<evidence type="ECO:0000313" key="2">
    <source>
        <dbReference type="Proteomes" id="UP000645217"/>
    </source>
</evidence>
<comment type="caution">
    <text evidence="1">The sequence shown here is derived from an EMBL/GenBank/DDBJ whole genome shotgun (WGS) entry which is preliminary data.</text>
</comment>
<sequence length="172" mass="17747">MERLRPISELRTDDFTIARAPDPASTGAGPDTPITVLIGQDGLPAGLVMGGRAGPAYVVDAGTPVIDVTTSADLLHALVAGLPGLVLLDGDGVAGVVTAEAIRAEIAAADAALLVAGRQLGDAQPLGKRAKTDNVRIQCAVCGATNTFRRFSQAEEHTCQHGDHIFVPYWNG</sequence>
<reference evidence="1" key="2">
    <citation type="submission" date="2020-09" db="EMBL/GenBank/DDBJ databases">
        <authorList>
            <person name="Sun Q."/>
            <person name="Ohkuma M."/>
        </authorList>
    </citation>
    <scope>NUCLEOTIDE SEQUENCE</scope>
    <source>
        <strain evidence="1">JCM 13064</strain>
    </source>
</reference>
<organism evidence="1 2">
    <name type="scientific">Sphaerisporangium melleum</name>
    <dbReference type="NCBI Taxonomy" id="321316"/>
    <lineage>
        <taxon>Bacteria</taxon>
        <taxon>Bacillati</taxon>
        <taxon>Actinomycetota</taxon>
        <taxon>Actinomycetes</taxon>
        <taxon>Streptosporangiales</taxon>
        <taxon>Streptosporangiaceae</taxon>
        <taxon>Sphaerisporangium</taxon>
    </lineage>
</organism>
<keyword evidence="2" id="KW-1185">Reference proteome</keyword>
<reference evidence="1" key="1">
    <citation type="journal article" date="2014" name="Int. J. Syst. Evol. Microbiol.">
        <title>Complete genome sequence of Corynebacterium casei LMG S-19264T (=DSM 44701T), isolated from a smear-ripened cheese.</title>
        <authorList>
            <consortium name="US DOE Joint Genome Institute (JGI-PGF)"/>
            <person name="Walter F."/>
            <person name="Albersmeier A."/>
            <person name="Kalinowski J."/>
            <person name="Ruckert C."/>
        </authorList>
    </citation>
    <scope>NUCLEOTIDE SEQUENCE</scope>
    <source>
        <strain evidence="1">JCM 13064</strain>
    </source>
</reference>